<dbReference type="InterPro" id="IPR036638">
    <property type="entry name" value="HLH_DNA-bd_sf"/>
</dbReference>
<keyword evidence="4" id="KW-0539">Nucleus</keyword>
<comment type="subcellular location">
    <subcellularLocation>
        <location evidence="1">Nucleus</location>
    </subcellularLocation>
</comment>
<evidence type="ECO:0000259" key="6">
    <source>
        <dbReference type="PROSITE" id="PS50888"/>
    </source>
</evidence>
<organism evidence="7 8">
    <name type="scientific">Ilex paraguariensis</name>
    <name type="common">yerba mate</name>
    <dbReference type="NCBI Taxonomy" id="185542"/>
    <lineage>
        <taxon>Eukaryota</taxon>
        <taxon>Viridiplantae</taxon>
        <taxon>Streptophyta</taxon>
        <taxon>Embryophyta</taxon>
        <taxon>Tracheophyta</taxon>
        <taxon>Spermatophyta</taxon>
        <taxon>Magnoliopsida</taxon>
        <taxon>eudicotyledons</taxon>
        <taxon>Gunneridae</taxon>
        <taxon>Pentapetalae</taxon>
        <taxon>asterids</taxon>
        <taxon>campanulids</taxon>
        <taxon>Aquifoliales</taxon>
        <taxon>Aquifoliaceae</taxon>
        <taxon>Ilex</taxon>
    </lineage>
</organism>
<dbReference type="Proteomes" id="UP001642360">
    <property type="component" value="Unassembled WGS sequence"/>
</dbReference>
<evidence type="ECO:0000256" key="1">
    <source>
        <dbReference type="ARBA" id="ARBA00004123"/>
    </source>
</evidence>
<dbReference type="Gene3D" id="4.10.280.10">
    <property type="entry name" value="Helix-loop-helix DNA-binding domain"/>
    <property type="match status" value="1"/>
</dbReference>
<evidence type="ECO:0000256" key="5">
    <source>
        <dbReference type="SAM" id="MobiDB-lite"/>
    </source>
</evidence>
<evidence type="ECO:0000313" key="7">
    <source>
        <dbReference type="EMBL" id="CAK9144833.1"/>
    </source>
</evidence>
<dbReference type="PANTHER" id="PTHR46834">
    <property type="entry name" value="TRANSCRIPTION FACTOR BHLH91"/>
    <property type="match status" value="1"/>
</dbReference>
<gene>
    <name evidence="7" type="ORF">ILEXP_LOCUS12606</name>
</gene>
<reference evidence="7 8" key="1">
    <citation type="submission" date="2024-02" db="EMBL/GenBank/DDBJ databases">
        <authorList>
            <person name="Vignale AGUSTIN F."/>
            <person name="Sosa J E."/>
            <person name="Modenutti C."/>
        </authorList>
    </citation>
    <scope>NUCLEOTIDE SEQUENCE [LARGE SCALE GENOMIC DNA]</scope>
</reference>
<dbReference type="GO" id="GO:0006355">
    <property type="term" value="P:regulation of DNA-templated transcription"/>
    <property type="evidence" value="ECO:0007669"/>
    <property type="project" value="UniProtKB-ARBA"/>
</dbReference>
<keyword evidence="2" id="KW-0805">Transcription regulation</keyword>
<dbReference type="PROSITE" id="PS50888">
    <property type="entry name" value="BHLH"/>
    <property type="match status" value="1"/>
</dbReference>
<dbReference type="EMBL" id="CAUOFW020001425">
    <property type="protein sequence ID" value="CAK9144833.1"/>
    <property type="molecule type" value="Genomic_DNA"/>
</dbReference>
<dbReference type="InterPro" id="IPR045896">
    <property type="entry name" value="MYC1-like_bHLH"/>
</dbReference>
<dbReference type="PANTHER" id="PTHR46834:SF1">
    <property type="entry name" value="TRANSCRIPTION FACTOR BHLH10"/>
    <property type="match status" value="1"/>
</dbReference>
<protein>
    <recommendedName>
        <fullName evidence="6">BHLH domain-containing protein</fullName>
    </recommendedName>
</protein>
<evidence type="ECO:0000256" key="3">
    <source>
        <dbReference type="ARBA" id="ARBA00023163"/>
    </source>
</evidence>
<dbReference type="GO" id="GO:0005634">
    <property type="term" value="C:nucleus"/>
    <property type="evidence" value="ECO:0007669"/>
    <property type="project" value="UniProtKB-SubCell"/>
</dbReference>
<dbReference type="SUPFAM" id="SSF47459">
    <property type="entry name" value="HLH, helix-loop-helix DNA-binding domain"/>
    <property type="match status" value="1"/>
</dbReference>
<dbReference type="Pfam" id="PF00010">
    <property type="entry name" value="HLH"/>
    <property type="match status" value="1"/>
</dbReference>
<dbReference type="InterPro" id="IPR045895">
    <property type="entry name" value="bHLH91-like"/>
</dbReference>
<dbReference type="AlphaFoldDB" id="A0ABC8RJC0"/>
<dbReference type="CDD" id="cd18918">
    <property type="entry name" value="bHLH_AtMYC1_like"/>
    <property type="match status" value="1"/>
</dbReference>
<comment type="caution">
    <text evidence="7">The sequence shown here is derived from an EMBL/GenBank/DDBJ whole genome shotgun (WGS) entry which is preliminary data.</text>
</comment>
<feature type="compositionally biased region" description="Polar residues" evidence="5">
    <location>
        <begin position="220"/>
        <end position="239"/>
    </location>
</feature>
<evidence type="ECO:0000256" key="4">
    <source>
        <dbReference type="ARBA" id="ARBA00023242"/>
    </source>
</evidence>
<name>A0ABC8RJC0_9AQUA</name>
<feature type="domain" description="BHLH" evidence="6">
    <location>
        <begin position="133"/>
        <end position="187"/>
    </location>
</feature>
<accession>A0ABC8RJC0</accession>
<proteinExistence type="predicted"/>
<keyword evidence="3" id="KW-0804">Transcription</keyword>
<dbReference type="InterPro" id="IPR011598">
    <property type="entry name" value="bHLH_dom"/>
</dbReference>
<feature type="region of interest" description="Disordered" evidence="5">
    <location>
        <begin position="213"/>
        <end position="239"/>
    </location>
</feature>
<dbReference type="SMART" id="SM00353">
    <property type="entry name" value="HLH"/>
    <property type="match status" value="1"/>
</dbReference>
<evidence type="ECO:0000313" key="8">
    <source>
        <dbReference type="Proteomes" id="UP001642360"/>
    </source>
</evidence>
<sequence>MYKDSTCFDPTTVQEALAEDGFSQTHVPNCTPCFDPTRVASNVFYDPLLPLNLPPQPPTFRELLQSLPHGINFTDSRIGSLFNGMVDEREASGGVYQYGDGRHFDSGVLQFSRDMKGRDGKELPNTVTERQRGENLNDFVTERQRRENLNDKYKALRNLVPNPTKGRTTKNDRASIVEDAIEYIKELLRTVNELKILVEKKRCARERIKRHKTEDETADVESTNTMPLGAQDQSNNGSSLRSSWLQRKLKNTEVVVRIIDDEVTIKLVQQKRINCLLFVSKALDDLQLDLYHVAGGLTGNNYRFLFNARILEGSSVYASAIANKLIKVVDRQYAAIPPTSSY</sequence>
<evidence type="ECO:0000256" key="2">
    <source>
        <dbReference type="ARBA" id="ARBA00023015"/>
    </source>
</evidence>
<keyword evidence="8" id="KW-1185">Reference proteome</keyword>